<dbReference type="PANTHER" id="PTHR46707">
    <property type="entry name" value="PROTEIN CBG07468"/>
    <property type="match status" value="1"/>
</dbReference>
<evidence type="ECO:0000313" key="2">
    <source>
        <dbReference type="EMBL" id="GMT36592.1"/>
    </source>
</evidence>
<gene>
    <name evidence="2" type="ORF">PFISCL1PPCAC_27889</name>
</gene>
<dbReference type="SMART" id="SM00254">
    <property type="entry name" value="ShKT"/>
    <property type="match status" value="1"/>
</dbReference>
<dbReference type="PANTHER" id="PTHR46707:SF1">
    <property type="entry name" value="COEXPRESSED WITH POLYCYSTINS-RELATED"/>
    <property type="match status" value="1"/>
</dbReference>
<evidence type="ECO:0000313" key="3">
    <source>
        <dbReference type="Proteomes" id="UP001432322"/>
    </source>
</evidence>
<protein>
    <recommendedName>
        <fullName evidence="1">ShKT domain-containing protein</fullName>
    </recommendedName>
</protein>
<dbReference type="InterPro" id="IPR003582">
    <property type="entry name" value="ShKT_dom"/>
</dbReference>
<feature type="non-terminal residue" evidence="2">
    <location>
        <position position="1"/>
    </location>
</feature>
<name>A0AAV5WWR2_9BILA</name>
<keyword evidence="3" id="KW-1185">Reference proteome</keyword>
<feature type="non-terminal residue" evidence="2">
    <location>
        <position position="161"/>
    </location>
</feature>
<accession>A0AAV5WWR2</accession>
<feature type="domain" description="ShKT" evidence="1">
    <location>
        <begin position="13"/>
        <end position="50"/>
    </location>
</feature>
<dbReference type="Proteomes" id="UP001432322">
    <property type="component" value="Unassembled WGS sequence"/>
</dbReference>
<sequence length="161" mass="16684">LVASCLASIANAQCATTNNANCVYWVRNGFCNNAAYTIAQKQAYCPLSCPVGCGAAIATTTVIPTTDQNPRCAAWAANLATPFCVNTLTAAQKRFYCATTCAFEITPNADCSIYTSSATAFARGTPVNRTPTPGAVVPTALAAGTTITRVYVGSACTLNLY</sequence>
<reference evidence="2" key="1">
    <citation type="submission" date="2023-10" db="EMBL/GenBank/DDBJ databases">
        <title>Genome assembly of Pristionchus species.</title>
        <authorList>
            <person name="Yoshida K."/>
            <person name="Sommer R.J."/>
        </authorList>
    </citation>
    <scope>NUCLEOTIDE SEQUENCE</scope>
    <source>
        <strain evidence="2">RS5133</strain>
    </source>
</reference>
<comment type="caution">
    <text evidence="2">The sequence shown here is derived from an EMBL/GenBank/DDBJ whole genome shotgun (WGS) entry which is preliminary data.</text>
</comment>
<dbReference type="AlphaFoldDB" id="A0AAV5WWR2"/>
<dbReference type="EMBL" id="BTSY01000007">
    <property type="protein sequence ID" value="GMT36592.1"/>
    <property type="molecule type" value="Genomic_DNA"/>
</dbReference>
<proteinExistence type="predicted"/>
<dbReference type="Gene3D" id="1.10.10.1940">
    <property type="match status" value="1"/>
</dbReference>
<organism evidence="2 3">
    <name type="scientific">Pristionchus fissidentatus</name>
    <dbReference type="NCBI Taxonomy" id="1538716"/>
    <lineage>
        <taxon>Eukaryota</taxon>
        <taxon>Metazoa</taxon>
        <taxon>Ecdysozoa</taxon>
        <taxon>Nematoda</taxon>
        <taxon>Chromadorea</taxon>
        <taxon>Rhabditida</taxon>
        <taxon>Rhabditina</taxon>
        <taxon>Diplogasteromorpha</taxon>
        <taxon>Diplogasteroidea</taxon>
        <taxon>Neodiplogasteridae</taxon>
        <taxon>Pristionchus</taxon>
    </lineage>
</organism>
<evidence type="ECO:0000259" key="1">
    <source>
        <dbReference type="SMART" id="SM00254"/>
    </source>
</evidence>
<dbReference type="Pfam" id="PF01549">
    <property type="entry name" value="ShK"/>
    <property type="match status" value="2"/>
</dbReference>